<name>A0A0F9NVN3_9ZZZZ</name>
<dbReference type="EMBL" id="LAZR01006333">
    <property type="protein sequence ID" value="KKM92930.1"/>
    <property type="molecule type" value="Genomic_DNA"/>
</dbReference>
<comment type="caution">
    <text evidence="1">The sequence shown here is derived from an EMBL/GenBank/DDBJ whole genome shotgun (WGS) entry which is preliminary data.</text>
</comment>
<dbReference type="InterPro" id="IPR027408">
    <property type="entry name" value="PNPase/RNase_PH_dom_sf"/>
</dbReference>
<sequence length="40" mass="4644">MSGNKRFDGRKNDELRKTSIQRNYLKYPEGSVLITQGNTK</sequence>
<dbReference type="AlphaFoldDB" id="A0A0F9NVN3"/>
<dbReference type="SUPFAM" id="SSF54211">
    <property type="entry name" value="Ribosomal protein S5 domain 2-like"/>
    <property type="match status" value="1"/>
</dbReference>
<proteinExistence type="predicted"/>
<feature type="non-terminal residue" evidence="1">
    <location>
        <position position="40"/>
    </location>
</feature>
<protein>
    <submittedName>
        <fullName evidence="1">Uncharacterized protein</fullName>
    </submittedName>
</protein>
<gene>
    <name evidence="1" type="ORF">LCGC14_1213490</name>
</gene>
<dbReference type="Gene3D" id="3.30.230.70">
    <property type="entry name" value="GHMP Kinase, N-terminal domain"/>
    <property type="match status" value="1"/>
</dbReference>
<dbReference type="InterPro" id="IPR020568">
    <property type="entry name" value="Ribosomal_Su5_D2-typ_SF"/>
</dbReference>
<reference evidence="1" key="1">
    <citation type="journal article" date="2015" name="Nature">
        <title>Complex archaea that bridge the gap between prokaryotes and eukaryotes.</title>
        <authorList>
            <person name="Spang A."/>
            <person name="Saw J.H."/>
            <person name="Jorgensen S.L."/>
            <person name="Zaremba-Niedzwiedzka K."/>
            <person name="Martijn J."/>
            <person name="Lind A.E."/>
            <person name="van Eijk R."/>
            <person name="Schleper C."/>
            <person name="Guy L."/>
            <person name="Ettema T.J."/>
        </authorList>
    </citation>
    <scope>NUCLEOTIDE SEQUENCE</scope>
</reference>
<accession>A0A0F9NVN3</accession>
<organism evidence="1">
    <name type="scientific">marine sediment metagenome</name>
    <dbReference type="NCBI Taxonomy" id="412755"/>
    <lineage>
        <taxon>unclassified sequences</taxon>
        <taxon>metagenomes</taxon>
        <taxon>ecological metagenomes</taxon>
    </lineage>
</organism>
<evidence type="ECO:0000313" key="1">
    <source>
        <dbReference type="EMBL" id="KKM92930.1"/>
    </source>
</evidence>